<protein>
    <recommendedName>
        <fullName evidence="5">Flagellar protein FliT</fullName>
    </recommendedName>
</protein>
<keyword evidence="3" id="KW-1005">Bacterial flagellum biogenesis</keyword>
<name>A0A939DPF0_9ALTE</name>
<evidence type="ECO:0000313" key="6">
    <source>
        <dbReference type="EMBL" id="MBN7826357.1"/>
    </source>
</evidence>
<proteinExistence type="predicted"/>
<reference evidence="6" key="1">
    <citation type="submission" date="2021-03" db="EMBL/GenBank/DDBJ databases">
        <title>novel species isolated from a fishpond in China.</title>
        <authorList>
            <person name="Lu H."/>
            <person name="Cai Z."/>
        </authorList>
    </citation>
    <scope>NUCLEOTIDE SEQUENCE</scope>
    <source>
        <strain evidence="6">JCM 30855</strain>
    </source>
</reference>
<evidence type="ECO:0000313" key="7">
    <source>
        <dbReference type="Proteomes" id="UP000664654"/>
    </source>
</evidence>
<comment type="caution">
    <text evidence="6">The sequence shown here is derived from an EMBL/GenBank/DDBJ whole genome shotgun (WGS) entry which is preliminary data.</text>
</comment>
<dbReference type="AlphaFoldDB" id="A0A939DPF0"/>
<gene>
    <name evidence="6" type="ORF">J0A66_14070</name>
</gene>
<evidence type="ECO:0000256" key="1">
    <source>
        <dbReference type="ARBA" id="ARBA00004514"/>
    </source>
</evidence>
<keyword evidence="7" id="KW-1185">Reference proteome</keyword>
<organism evidence="6 7">
    <name type="scientific">Bowmanella dokdonensis</name>
    <dbReference type="NCBI Taxonomy" id="751969"/>
    <lineage>
        <taxon>Bacteria</taxon>
        <taxon>Pseudomonadati</taxon>
        <taxon>Pseudomonadota</taxon>
        <taxon>Gammaproteobacteria</taxon>
        <taxon>Alteromonadales</taxon>
        <taxon>Alteromonadaceae</taxon>
        <taxon>Bowmanella</taxon>
    </lineage>
</organism>
<accession>A0A939DPF0</accession>
<sequence length="103" mass="11786">MNKLDLNHAHSFPELLVNNEALTGLLCHEEPDTQELLRLVSERDELVMTHLASLEDSQKKAFIEAELACNRLIKERIQPLLASTEATLTSFVRSKKAIKKYKR</sequence>
<comment type="subcellular location">
    <subcellularLocation>
        <location evidence="1">Cytoplasm</location>
        <location evidence="1">Cytosol</location>
    </subcellularLocation>
</comment>
<dbReference type="EMBL" id="JAFKCV010000008">
    <property type="protein sequence ID" value="MBN7826357.1"/>
    <property type="molecule type" value="Genomic_DNA"/>
</dbReference>
<dbReference type="InterPro" id="IPR008622">
    <property type="entry name" value="FliT"/>
</dbReference>
<keyword evidence="4" id="KW-0143">Chaperone</keyword>
<dbReference type="Pfam" id="PF05400">
    <property type="entry name" value="FliT"/>
    <property type="match status" value="1"/>
</dbReference>
<dbReference type="Proteomes" id="UP000664654">
    <property type="component" value="Unassembled WGS sequence"/>
</dbReference>
<evidence type="ECO:0000256" key="4">
    <source>
        <dbReference type="ARBA" id="ARBA00023186"/>
    </source>
</evidence>
<dbReference type="RefSeq" id="WP_206574472.1">
    <property type="nucleotide sequence ID" value="NZ_JAFKCV010000008.1"/>
</dbReference>
<evidence type="ECO:0000256" key="3">
    <source>
        <dbReference type="ARBA" id="ARBA00022795"/>
    </source>
</evidence>
<evidence type="ECO:0000256" key="5">
    <source>
        <dbReference type="ARBA" id="ARBA00093797"/>
    </source>
</evidence>
<evidence type="ECO:0000256" key="2">
    <source>
        <dbReference type="ARBA" id="ARBA00022490"/>
    </source>
</evidence>
<keyword evidence="2" id="KW-0963">Cytoplasm</keyword>